<organism evidence="12 13">
    <name type="scientific">Bursaphelenchus okinawaensis</name>
    <dbReference type="NCBI Taxonomy" id="465554"/>
    <lineage>
        <taxon>Eukaryota</taxon>
        <taxon>Metazoa</taxon>
        <taxon>Ecdysozoa</taxon>
        <taxon>Nematoda</taxon>
        <taxon>Chromadorea</taxon>
        <taxon>Rhabditida</taxon>
        <taxon>Tylenchina</taxon>
        <taxon>Tylenchomorpha</taxon>
        <taxon>Aphelenchoidea</taxon>
        <taxon>Aphelenchoididae</taxon>
        <taxon>Bursaphelenchus</taxon>
    </lineage>
</organism>
<feature type="domain" description="Calcineurin-like phosphoesterase" evidence="11">
    <location>
        <begin position="29"/>
        <end position="266"/>
    </location>
</feature>
<keyword evidence="6" id="KW-0378">Hydrolase</keyword>
<dbReference type="SUPFAM" id="SSF56300">
    <property type="entry name" value="Metallo-dependent phosphatases"/>
    <property type="match status" value="1"/>
</dbReference>
<dbReference type="InterPro" id="IPR033308">
    <property type="entry name" value="PGAP5/Cdc1/Ted1"/>
</dbReference>
<dbReference type="EMBL" id="CAJFDH010000001">
    <property type="protein sequence ID" value="CAD5206227.1"/>
    <property type="molecule type" value="Genomic_DNA"/>
</dbReference>
<evidence type="ECO:0000256" key="1">
    <source>
        <dbReference type="ARBA" id="ARBA00001936"/>
    </source>
</evidence>
<dbReference type="OrthoDB" id="9984693at2759"/>
<keyword evidence="5" id="KW-0479">Metal-binding</keyword>
<dbReference type="Gene3D" id="3.60.21.10">
    <property type="match status" value="1"/>
</dbReference>
<gene>
    <name evidence="12" type="ORF">BOKJ2_LOCUS911</name>
</gene>
<dbReference type="InterPro" id="IPR004843">
    <property type="entry name" value="Calcineurin-like_PHP"/>
</dbReference>
<dbReference type="Proteomes" id="UP000614601">
    <property type="component" value="Unassembled WGS sequence"/>
</dbReference>
<dbReference type="AlphaFoldDB" id="A0A811JSB4"/>
<evidence type="ECO:0000313" key="12">
    <source>
        <dbReference type="EMBL" id="CAD5206227.1"/>
    </source>
</evidence>
<keyword evidence="4 10" id="KW-0812">Transmembrane</keyword>
<dbReference type="GO" id="GO:0016787">
    <property type="term" value="F:hydrolase activity"/>
    <property type="evidence" value="ECO:0007669"/>
    <property type="project" value="UniProtKB-KW"/>
</dbReference>
<feature type="transmembrane region" description="Helical" evidence="10">
    <location>
        <begin position="321"/>
        <end position="343"/>
    </location>
</feature>
<comment type="subcellular location">
    <subcellularLocation>
        <location evidence="2">Membrane</location>
        <topology evidence="2">Multi-pass membrane protein</topology>
    </subcellularLocation>
</comment>
<evidence type="ECO:0000256" key="6">
    <source>
        <dbReference type="ARBA" id="ARBA00022801"/>
    </source>
</evidence>
<dbReference type="Proteomes" id="UP000783686">
    <property type="component" value="Unassembled WGS sequence"/>
</dbReference>
<sequence>MISVALFNEYFIYYLWFSKCSWPVTDKTKALILADVHLLGIYRGHWLDKLRREWQMYRSFQTAVGMFNPDVVFILGDLFDEGEFGSDAVFNSYVDRFRSLFYVPGGTKLFTVPGNHDIGFHYSARPQNVNRYIKAFGNEKGVEHVEVDGNHFILINSVAMEGDGCRFCETATNELNEVSDMLNCSMRRNSSCTTKTMTPYSRPILMQHYPLYRTSDQECSPETPDLGPQDVVSEKFRERWDCLSSEATKFLLEKFRPRAAFSGHVHFGCKKWWGAPYNLWEFTVPSFSWRNLKTPSFILASISSDSLDVSTCFVPNEHYTYIVYGLAGVFFIVYVLACELNNFRRFREPKYRKLN</sequence>
<dbReference type="GO" id="GO:0016020">
    <property type="term" value="C:membrane"/>
    <property type="evidence" value="ECO:0007669"/>
    <property type="project" value="UniProtKB-SubCell"/>
</dbReference>
<protein>
    <recommendedName>
        <fullName evidence="11">Calcineurin-like phosphoesterase domain-containing protein</fullName>
    </recommendedName>
</protein>
<evidence type="ECO:0000256" key="4">
    <source>
        <dbReference type="ARBA" id="ARBA00022692"/>
    </source>
</evidence>
<evidence type="ECO:0000256" key="9">
    <source>
        <dbReference type="ARBA" id="ARBA00023211"/>
    </source>
</evidence>
<evidence type="ECO:0000256" key="3">
    <source>
        <dbReference type="ARBA" id="ARBA00008895"/>
    </source>
</evidence>
<accession>A0A811JSB4</accession>
<evidence type="ECO:0000256" key="8">
    <source>
        <dbReference type="ARBA" id="ARBA00023136"/>
    </source>
</evidence>
<dbReference type="EMBL" id="CAJFCW020000001">
    <property type="protein sequence ID" value="CAG9080928.1"/>
    <property type="molecule type" value="Genomic_DNA"/>
</dbReference>
<evidence type="ECO:0000256" key="10">
    <source>
        <dbReference type="SAM" id="Phobius"/>
    </source>
</evidence>
<dbReference type="Pfam" id="PF00149">
    <property type="entry name" value="Metallophos"/>
    <property type="match status" value="1"/>
</dbReference>
<comment type="cofactor">
    <cofactor evidence="1">
        <name>Mn(2+)</name>
        <dbReference type="ChEBI" id="CHEBI:29035"/>
    </cofactor>
</comment>
<keyword evidence="7 10" id="KW-1133">Transmembrane helix</keyword>
<evidence type="ECO:0000313" key="13">
    <source>
        <dbReference type="Proteomes" id="UP000614601"/>
    </source>
</evidence>
<reference evidence="12" key="1">
    <citation type="submission" date="2020-09" db="EMBL/GenBank/DDBJ databases">
        <authorList>
            <person name="Kikuchi T."/>
        </authorList>
    </citation>
    <scope>NUCLEOTIDE SEQUENCE</scope>
    <source>
        <strain evidence="12">SH1</strain>
    </source>
</reference>
<evidence type="ECO:0000259" key="11">
    <source>
        <dbReference type="Pfam" id="PF00149"/>
    </source>
</evidence>
<dbReference type="GO" id="GO:0046872">
    <property type="term" value="F:metal ion binding"/>
    <property type="evidence" value="ECO:0007669"/>
    <property type="project" value="UniProtKB-KW"/>
</dbReference>
<keyword evidence="13" id="KW-1185">Reference proteome</keyword>
<name>A0A811JSB4_9BILA</name>
<evidence type="ECO:0000256" key="5">
    <source>
        <dbReference type="ARBA" id="ARBA00022723"/>
    </source>
</evidence>
<evidence type="ECO:0000256" key="2">
    <source>
        <dbReference type="ARBA" id="ARBA00004141"/>
    </source>
</evidence>
<dbReference type="PANTHER" id="PTHR13315">
    <property type="entry name" value="METALLO PHOSPHOESTERASE RELATED"/>
    <property type="match status" value="1"/>
</dbReference>
<evidence type="ECO:0000256" key="7">
    <source>
        <dbReference type="ARBA" id="ARBA00022989"/>
    </source>
</evidence>
<dbReference type="GO" id="GO:0006506">
    <property type="term" value="P:GPI anchor biosynthetic process"/>
    <property type="evidence" value="ECO:0007669"/>
    <property type="project" value="InterPro"/>
</dbReference>
<comment type="similarity">
    <text evidence="3">Belongs to the metallophosphoesterase superfamily. MPPE1 family.</text>
</comment>
<proteinExistence type="inferred from homology"/>
<dbReference type="PANTHER" id="PTHR13315:SF0">
    <property type="entry name" value="METALLOPHOSPHOESTERASE 1"/>
    <property type="match status" value="1"/>
</dbReference>
<comment type="caution">
    <text evidence="12">The sequence shown here is derived from an EMBL/GenBank/DDBJ whole genome shotgun (WGS) entry which is preliminary data.</text>
</comment>
<keyword evidence="8 10" id="KW-0472">Membrane</keyword>
<dbReference type="InterPro" id="IPR029052">
    <property type="entry name" value="Metallo-depent_PP-like"/>
</dbReference>
<keyword evidence="9" id="KW-0464">Manganese</keyword>